<dbReference type="InterPro" id="IPR052772">
    <property type="entry name" value="Endo/PolyKinase_Domain-Protein"/>
</dbReference>
<protein>
    <submittedName>
        <fullName evidence="3">Nedd4-binding protein 2-like</fullName>
    </submittedName>
</protein>
<feature type="region of interest" description="Disordered" evidence="1">
    <location>
        <begin position="612"/>
        <end position="643"/>
    </location>
</feature>
<keyword evidence="4" id="KW-1185">Reference proteome</keyword>
<name>A0AAV3XYC4_9GAST</name>
<feature type="region of interest" description="Disordered" evidence="1">
    <location>
        <begin position="1048"/>
        <end position="1077"/>
    </location>
</feature>
<feature type="compositionally biased region" description="Basic and acidic residues" evidence="1">
    <location>
        <begin position="616"/>
        <end position="625"/>
    </location>
</feature>
<feature type="compositionally biased region" description="Polar residues" evidence="1">
    <location>
        <begin position="321"/>
        <end position="345"/>
    </location>
</feature>
<dbReference type="PROSITE" id="PS50828">
    <property type="entry name" value="SMR"/>
    <property type="match status" value="1"/>
</dbReference>
<feature type="region of interest" description="Disordered" evidence="1">
    <location>
        <begin position="445"/>
        <end position="510"/>
    </location>
</feature>
<sequence>MGVTGVILSSDEFFLRGNKYVFDRNLLGEAHEWNKKRALRNAKESRSPIIIDNTNTTLWELLPYAVLALEFRYDVQLFEPDTPWKFKVGELVKRNVHSVARENIHRMKDRYETLSLEQVLKEASKVLSKRKPNSAVLVASETPIDETSPANFATAAAQPSVKEAAQTAIGAAAGASSSSAQYCNSIWTDDSWGDAILSSPQPQRQKSSSQTKRCSDQHASQSRVNNIQITPEFLRQSLKEAKINTMNSQRLSSASSEESFSNFQKVNTTETAVTLQSKDSHSEDDDLPQLCIKNTTKNNDLEPNDICKEDSEENLTECKSESSTSDTAFVSATESSLGSTSESFRSCSSGLDSIPENKIDAETQIADNIHTLLQSYKKNILGSVSSQCKPVTSSTSASRKIESVSRHAEADDDYQPDSADSVVEDKGVFFQSVYNHEGDQVLSCFHSPTGPSPQQFLSAEKSSEGRFNVATERSKTAGLVCGSESDDHVDPPAEPFKTKPHSLEGTSVDLPGAEETSASVKIHLDSQSSNSEASSSQGSRNCSSEKDRSNTSLLVNYSDSDVETEDLLVDNEMAPDQITGKAVNSSVQSIQDVTKDSDQAECTIIGDSAKHGVSVKQDHDSEKLHSCSFSPDRVESAPSSNNSLLVVSPTKKKRVRVRRGKRQGPFLEDTLKEKSKVENWSTFIPPFSASANLVNPDPEERAAKVDIETRSVLSQCDPYMFSMVHKLNSPSFNSLQPVDDSAICDDEERGLRIVSSSSQSHVHETQRFQAGEKSDSTLMNRAVDQKIETGDGESLLPRKLEMADRSTSTDDALGQEQIDLETLQSCFPEYSRRQLEQVMAICDSDLEWVTAHLLDSPALIDLEEDGNQFQELEDAHNVENGFAHDVPELEGEKLKSGGSNLNMALAITGQKNPSSLAELCETALRKFSHVDSDDLEIQVIKAGQSRLQRIEQFHWTRNVSQGSRPRQDGFWMENLRLEDFTGTVEPEECWELQPFSKIRANKTPTQMPLTLSQPPPSHKPIPVVFPKPAKSEERSYLSSLMEEKTFSAPLRFSKSDDSNSYPSDQELDEPEEGEVQFGSSLAEPIQNVTLSTSKAVVPEQLISSLEKLFGPLGLADKSEGLVLDDYIAEKMYRCLKLQVANKKIVTAPLNCDTQNDEAMARALQEEENLRSGQNLSGLQSSSHFPPSQVHGWTSNTPSWMLQTSLPAQTISANQRLTGNQNLRMKNSVSDTLHQLRGNTCQRKLTPFKFHRHHYDMRNASIRSKGIFGMGSAWAGDATGVGSQADSLYSIMEEQKAVEASQQEKMLLLKAAGDDHALATKIKRAQLNDLFPTLASDFLEEVFMQNGFSMEKTVEVLESTYDISPSPLARQEIEDAMVKSAEDVSRRDYAQHSAQANLKQEDETFVYDEDPNSVSYQDLRAEAQFYRGLAKDCQEQASRHHREGMHGAALFYRQRAKQYKEEEHEANYRAAQFLFDKGSERLDKENTLDLHFYHLDEAIEAVNAAISLKEEEHRSNPSKRSSYLNVVTGRGRNSKGGIPRLKPAIISHLKDRCLLFEERSPGMLRVQLGQRL</sequence>
<feature type="region of interest" description="Disordered" evidence="1">
    <location>
        <begin position="523"/>
        <end position="557"/>
    </location>
</feature>
<evidence type="ECO:0000313" key="3">
    <source>
        <dbReference type="EMBL" id="GFN75085.1"/>
    </source>
</evidence>
<feature type="compositionally biased region" description="Low complexity" evidence="1">
    <location>
        <begin position="1171"/>
        <end position="1182"/>
    </location>
</feature>
<proteinExistence type="predicted"/>
<dbReference type="PANTHER" id="PTHR46535">
    <property type="entry name" value="NEDD4-BINDING PROTEIN 2"/>
    <property type="match status" value="1"/>
</dbReference>
<feature type="compositionally biased region" description="Basic and acidic residues" evidence="1">
    <location>
        <begin position="399"/>
        <end position="409"/>
    </location>
</feature>
<evidence type="ECO:0000259" key="2">
    <source>
        <dbReference type="PROSITE" id="PS50828"/>
    </source>
</evidence>
<feature type="domain" description="Smr" evidence="2">
    <location>
        <begin position="1487"/>
        <end position="1568"/>
    </location>
</feature>
<dbReference type="InterPro" id="IPR036063">
    <property type="entry name" value="Smr_dom_sf"/>
</dbReference>
<dbReference type="SMART" id="SM00463">
    <property type="entry name" value="SMR"/>
    <property type="match status" value="1"/>
</dbReference>
<dbReference type="Proteomes" id="UP000735302">
    <property type="component" value="Unassembled WGS sequence"/>
</dbReference>
<dbReference type="EMBL" id="BLXT01000208">
    <property type="protein sequence ID" value="GFN75085.1"/>
    <property type="molecule type" value="Genomic_DNA"/>
</dbReference>
<feature type="compositionally biased region" description="Low complexity" evidence="1">
    <location>
        <begin position="526"/>
        <end position="539"/>
    </location>
</feature>
<dbReference type="SUPFAM" id="SSF160443">
    <property type="entry name" value="SMR domain-like"/>
    <property type="match status" value="1"/>
</dbReference>
<feature type="region of interest" description="Disordered" evidence="1">
    <location>
        <begin position="1166"/>
        <end position="1189"/>
    </location>
</feature>
<reference evidence="3 4" key="1">
    <citation type="journal article" date="2021" name="Elife">
        <title>Chloroplast acquisition without the gene transfer in kleptoplastic sea slugs, Plakobranchus ocellatus.</title>
        <authorList>
            <person name="Maeda T."/>
            <person name="Takahashi S."/>
            <person name="Yoshida T."/>
            <person name="Shimamura S."/>
            <person name="Takaki Y."/>
            <person name="Nagai Y."/>
            <person name="Toyoda A."/>
            <person name="Suzuki Y."/>
            <person name="Arimoto A."/>
            <person name="Ishii H."/>
            <person name="Satoh N."/>
            <person name="Nishiyama T."/>
            <person name="Hasebe M."/>
            <person name="Maruyama T."/>
            <person name="Minagawa J."/>
            <person name="Obokata J."/>
            <person name="Shigenobu S."/>
        </authorList>
    </citation>
    <scope>NUCLEOTIDE SEQUENCE [LARGE SCALE GENOMIC DNA]</scope>
</reference>
<feature type="region of interest" description="Disordered" evidence="1">
    <location>
        <begin position="194"/>
        <end position="228"/>
    </location>
</feature>
<accession>A0AAV3XYC4</accession>
<dbReference type="CDD" id="cd14279">
    <property type="entry name" value="CUE"/>
    <property type="match status" value="1"/>
</dbReference>
<comment type="caution">
    <text evidence="3">The sequence shown here is derived from an EMBL/GenBank/DDBJ whole genome shotgun (WGS) entry which is preliminary data.</text>
</comment>
<evidence type="ECO:0000256" key="1">
    <source>
        <dbReference type="SAM" id="MobiDB-lite"/>
    </source>
</evidence>
<dbReference type="GO" id="GO:0004519">
    <property type="term" value="F:endonuclease activity"/>
    <property type="evidence" value="ECO:0007669"/>
    <property type="project" value="TreeGrafter"/>
</dbReference>
<feature type="region of interest" description="Disordered" evidence="1">
    <location>
        <begin position="386"/>
        <end position="419"/>
    </location>
</feature>
<dbReference type="InterPro" id="IPR027417">
    <property type="entry name" value="P-loop_NTPase"/>
</dbReference>
<feature type="compositionally biased region" description="Polar residues" evidence="1">
    <location>
        <begin position="386"/>
        <end position="398"/>
    </location>
</feature>
<dbReference type="PANTHER" id="PTHR46535:SF1">
    <property type="entry name" value="NEDD4-BINDING PROTEIN 2"/>
    <property type="match status" value="1"/>
</dbReference>
<gene>
    <name evidence="3" type="ORF">PoB_000159100</name>
</gene>
<dbReference type="Gene3D" id="3.40.50.300">
    <property type="entry name" value="P-loop containing nucleotide triphosphate hydrolases"/>
    <property type="match status" value="1"/>
</dbReference>
<organism evidence="3 4">
    <name type="scientific">Plakobranchus ocellatus</name>
    <dbReference type="NCBI Taxonomy" id="259542"/>
    <lineage>
        <taxon>Eukaryota</taxon>
        <taxon>Metazoa</taxon>
        <taxon>Spiralia</taxon>
        <taxon>Lophotrochozoa</taxon>
        <taxon>Mollusca</taxon>
        <taxon>Gastropoda</taxon>
        <taxon>Heterobranchia</taxon>
        <taxon>Euthyneura</taxon>
        <taxon>Panpulmonata</taxon>
        <taxon>Sacoglossa</taxon>
        <taxon>Placobranchoidea</taxon>
        <taxon>Plakobranchidae</taxon>
        <taxon>Plakobranchus</taxon>
    </lineage>
</organism>
<dbReference type="InterPro" id="IPR002625">
    <property type="entry name" value="Smr_dom"/>
</dbReference>
<dbReference type="GO" id="GO:0005634">
    <property type="term" value="C:nucleus"/>
    <property type="evidence" value="ECO:0007669"/>
    <property type="project" value="TreeGrafter"/>
</dbReference>
<feature type="region of interest" description="Disordered" evidence="1">
    <location>
        <begin position="1005"/>
        <end position="1025"/>
    </location>
</feature>
<evidence type="ECO:0000313" key="4">
    <source>
        <dbReference type="Proteomes" id="UP000735302"/>
    </source>
</evidence>
<feature type="compositionally biased region" description="Pro residues" evidence="1">
    <location>
        <begin position="1013"/>
        <end position="1025"/>
    </location>
</feature>
<feature type="compositionally biased region" description="Polar residues" evidence="1">
    <location>
        <begin position="217"/>
        <end position="228"/>
    </location>
</feature>
<feature type="region of interest" description="Disordered" evidence="1">
    <location>
        <begin position="317"/>
        <end position="345"/>
    </location>
</feature>
<dbReference type="Gene3D" id="3.30.1370.110">
    <property type="match status" value="1"/>
</dbReference>
<feature type="compositionally biased region" description="Low complexity" evidence="1">
    <location>
        <begin position="198"/>
        <end position="212"/>
    </location>
</feature>
<feature type="compositionally biased region" description="Acidic residues" evidence="1">
    <location>
        <begin position="1065"/>
        <end position="1074"/>
    </location>
</feature>